<sequence length="76" mass="8758">MQKKCVVQSFREFMASEQIQNPPIVKMEMEKMLKEQLLLSEQRGRVLKSVGPWLSYINPAPSAPLSHFIPGPFKKE</sequence>
<evidence type="ECO:0000313" key="2">
    <source>
        <dbReference type="EMBL" id="KAG0114849.1"/>
    </source>
</evidence>
<feature type="domain" description="DUF4455" evidence="1">
    <location>
        <begin position="2"/>
        <end position="51"/>
    </location>
</feature>
<name>A0A835NGN5_9PASS</name>
<evidence type="ECO:0000313" key="3">
    <source>
        <dbReference type="EMBL" id="KAI1235327.1"/>
    </source>
</evidence>
<reference evidence="3 4" key="2">
    <citation type="journal article" date="2021" name="J. Hered.">
        <title>Feather Gene Expression Elucidates the Developmental Basis of Plumage Iridescence in African Starlings.</title>
        <authorList>
            <person name="Rubenstein D.R."/>
            <person name="Corvelo A."/>
            <person name="MacManes M.D."/>
            <person name="Maia R."/>
            <person name="Narzisi G."/>
            <person name="Rousaki A."/>
            <person name="Vandenabeele P."/>
            <person name="Shawkey M.D."/>
            <person name="Solomon J."/>
        </authorList>
    </citation>
    <scope>NUCLEOTIDE SEQUENCE [LARGE SCALE GENOMIC DNA]</scope>
    <source>
        <strain evidence="3">SS15</strain>
    </source>
</reference>
<dbReference type="EMBL" id="JADDUC020000012">
    <property type="protein sequence ID" value="KAI1235327.1"/>
    <property type="molecule type" value="Genomic_DNA"/>
</dbReference>
<reference evidence="2" key="1">
    <citation type="submission" date="2020-10" db="EMBL/GenBank/DDBJ databases">
        <title>Feather gene expression reveals the developmental basis of iridescence in African starlings.</title>
        <authorList>
            <person name="Rubenstein D.R."/>
        </authorList>
    </citation>
    <scope>NUCLEOTIDE SEQUENCE</scope>
    <source>
        <strain evidence="2">SS15</strain>
        <tissue evidence="2">Liver</tissue>
    </source>
</reference>
<proteinExistence type="predicted"/>
<accession>A0A835NGN5</accession>
<evidence type="ECO:0000259" key="1">
    <source>
        <dbReference type="Pfam" id="PF14643"/>
    </source>
</evidence>
<protein>
    <recommendedName>
        <fullName evidence="1">DUF4455 domain-containing protein</fullName>
    </recommendedName>
</protein>
<dbReference type="AlphaFoldDB" id="A0A835NGN5"/>
<dbReference type="Proteomes" id="UP000618051">
    <property type="component" value="Unassembled WGS sequence"/>
</dbReference>
<dbReference type="InterPro" id="IPR028089">
    <property type="entry name" value="DUF4455"/>
</dbReference>
<evidence type="ECO:0000313" key="4">
    <source>
        <dbReference type="Proteomes" id="UP000618051"/>
    </source>
</evidence>
<gene>
    <name evidence="3" type="ORF">IHE44_0002185</name>
    <name evidence="2" type="ORF">IHE44_007104</name>
</gene>
<reference evidence="3" key="3">
    <citation type="submission" date="2022-01" db="EMBL/GenBank/DDBJ databases">
        <authorList>
            <person name="Rubenstein D.R."/>
        </authorList>
    </citation>
    <scope>NUCLEOTIDE SEQUENCE</scope>
    <source>
        <strain evidence="3">SS15</strain>
        <tissue evidence="3">Liver</tissue>
    </source>
</reference>
<organism evidence="2">
    <name type="scientific">Lamprotornis superbus</name>
    <dbReference type="NCBI Taxonomy" id="245042"/>
    <lineage>
        <taxon>Eukaryota</taxon>
        <taxon>Metazoa</taxon>
        <taxon>Chordata</taxon>
        <taxon>Craniata</taxon>
        <taxon>Vertebrata</taxon>
        <taxon>Euteleostomi</taxon>
        <taxon>Archelosauria</taxon>
        <taxon>Archosauria</taxon>
        <taxon>Dinosauria</taxon>
        <taxon>Saurischia</taxon>
        <taxon>Theropoda</taxon>
        <taxon>Coelurosauria</taxon>
        <taxon>Aves</taxon>
        <taxon>Neognathae</taxon>
        <taxon>Neoaves</taxon>
        <taxon>Telluraves</taxon>
        <taxon>Australaves</taxon>
        <taxon>Passeriformes</taxon>
        <taxon>Sturnidae</taxon>
        <taxon>Lamprotornis</taxon>
    </lineage>
</organism>
<keyword evidence="4" id="KW-1185">Reference proteome</keyword>
<dbReference type="EMBL" id="JADDUC010000259">
    <property type="protein sequence ID" value="KAG0114849.1"/>
    <property type="molecule type" value="Genomic_DNA"/>
</dbReference>
<dbReference type="OrthoDB" id="431588at2759"/>
<comment type="caution">
    <text evidence="2">The sequence shown here is derived from an EMBL/GenBank/DDBJ whole genome shotgun (WGS) entry which is preliminary data.</text>
</comment>
<dbReference type="Pfam" id="PF14643">
    <property type="entry name" value="DUF4455"/>
    <property type="match status" value="1"/>
</dbReference>